<dbReference type="GO" id="GO:0005737">
    <property type="term" value="C:cytoplasm"/>
    <property type="evidence" value="ECO:0007669"/>
    <property type="project" value="TreeGrafter"/>
</dbReference>
<evidence type="ECO:0000256" key="1">
    <source>
        <dbReference type="ARBA" id="ARBA00001933"/>
    </source>
</evidence>
<comment type="similarity">
    <text evidence="4">Belongs to the trans-sulfuration enzymes family.</text>
</comment>
<dbReference type="Gene3D" id="3.40.640.10">
    <property type="entry name" value="Type I PLP-dependent aspartate aminotransferase-like (Major domain)"/>
    <property type="match status" value="1"/>
</dbReference>
<evidence type="ECO:0000313" key="6">
    <source>
        <dbReference type="Proteomes" id="UP000540989"/>
    </source>
</evidence>
<dbReference type="GO" id="GO:0019346">
    <property type="term" value="P:transsulfuration"/>
    <property type="evidence" value="ECO:0007669"/>
    <property type="project" value="InterPro"/>
</dbReference>
<proteinExistence type="inferred from homology"/>
<comment type="caution">
    <text evidence="5">The sequence shown here is derived from an EMBL/GenBank/DDBJ whole genome shotgun (WGS) entry which is preliminary data.</text>
</comment>
<keyword evidence="6" id="KW-1185">Reference proteome</keyword>
<dbReference type="PIRSF" id="PIRSF001434">
    <property type="entry name" value="CGS"/>
    <property type="match status" value="1"/>
</dbReference>
<keyword evidence="5" id="KW-0456">Lyase</keyword>
<dbReference type="InterPro" id="IPR000277">
    <property type="entry name" value="Cys/Met-Metab_PyrdxlP-dep_enz"/>
</dbReference>
<dbReference type="Gene3D" id="3.90.1150.10">
    <property type="entry name" value="Aspartate Aminotransferase, domain 1"/>
    <property type="match status" value="1"/>
</dbReference>
<gene>
    <name evidence="5" type="ORF">HDF16_001459</name>
</gene>
<reference evidence="5 6" key="1">
    <citation type="submission" date="2020-08" db="EMBL/GenBank/DDBJ databases">
        <title>Genomic Encyclopedia of Type Strains, Phase IV (KMG-V): Genome sequencing to study the core and pangenomes of soil and plant-associated prokaryotes.</title>
        <authorList>
            <person name="Whitman W."/>
        </authorList>
    </citation>
    <scope>NUCLEOTIDE SEQUENCE [LARGE SCALE GENOMIC DNA]</scope>
    <source>
        <strain evidence="5 6">M8UP14</strain>
    </source>
</reference>
<dbReference type="Proteomes" id="UP000540989">
    <property type="component" value="Unassembled WGS sequence"/>
</dbReference>
<dbReference type="PANTHER" id="PTHR11808">
    <property type="entry name" value="TRANS-SULFURATION ENZYME FAMILY MEMBER"/>
    <property type="match status" value="1"/>
</dbReference>
<comment type="cofactor">
    <cofactor evidence="1 4">
        <name>pyridoxal 5'-phosphate</name>
        <dbReference type="ChEBI" id="CHEBI:597326"/>
    </cofactor>
</comment>
<evidence type="ECO:0000256" key="2">
    <source>
        <dbReference type="ARBA" id="ARBA00022898"/>
    </source>
</evidence>
<keyword evidence="2 3" id="KW-0663">Pyridoxal phosphate</keyword>
<dbReference type="EMBL" id="JACHIP010000002">
    <property type="protein sequence ID" value="MBB5056774.1"/>
    <property type="molecule type" value="Genomic_DNA"/>
</dbReference>
<accession>A0A7W7ZBW4</accession>
<evidence type="ECO:0000256" key="4">
    <source>
        <dbReference type="RuleBase" id="RU362118"/>
    </source>
</evidence>
<dbReference type="InterPro" id="IPR015421">
    <property type="entry name" value="PyrdxlP-dep_Trfase_major"/>
</dbReference>
<dbReference type="NCBIfam" id="NF005758">
    <property type="entry name" value="PRK07582.1"/>
    <property type="match status" value="1"/>
</dbReference>
<organism evidence="5 6">
    <name type="scientific">Granulicella aggregans</name>
    <dbReference type="NCBI Taxonomy" id="474949"/>
    <lineage>
        <taxon>Bacteria</taxon>
        <taxon>Pseudomonadati</taxon>
        <taxon>Acidobacteriota</taxon>
        <taxon>Terriglobia</taxon>
        <taxon>Terriglobales</taxon>
        <taxon>Acidobacteriaceae</taxon>
        <taxon>Granulicella</taxon>
    </lineage>
</organism>
<evidence type="ECO:0000256" key="3">
    <source>
        <dbReference type="PIRSR" id="PIRSR001434-2"/>
    </source>
</evidence>
<dbReference type="GO" id="GO:0030170">
    <property type="term" value="F:pyridoxal phosphate binding"/>
    <property type="evidence" value="ECO:0007669"/>
    <property type="project" value="InterPro"/>
</dbReference>
<dbReference type="Pfam" id="PF01053">
    <property type="entry name" value="Cys_Met_Meta_PP"/>
    <property type="match status" value="1"/>
</dbReference>
<dbReference type="PANTHER" id="PTHR11808:SF85">
    <property type="entry name" value="CYSTATHIONINE GAMMA-LYASE-RELATED"/>
    <property type="match status" value="1"/>
</dbReference>
<dbReference type="GO" id="GO:0004123">
    <property type="term" value="F:cystathionine gamma-lyase activity"/>
    <property type="evidence" value="ECO:0007669"/>
    <property type="project" value="TreeGrafter"/>
</dbReference>
<dbReference type="EC" id="4.4.1.1" evidence="5"/>
<dbReference type="InterPro" id="IPR015422">
    <property type="entry name" value="PyrdxlP-dep_Trfase_small"/>
</dbReference>
<name>A0A7W7ZBW4_9BACT</name>
<dbReference type="GO" id="GO:0019343">
    <property type="term" value="P:cysteine biosynthetic process via cystathionine"/>
    <property type="evidence" value="ECO:0007669"/>
    <property type="project" value="TreeGrafter"/>
</dbReference>
<protein>
    <submittedName>
        <fullName evidence="5">Cystathionine gamma-lyase</fullName>
        <ecNumber evidence="5">4.4.1.1</ecNumber>
    </submittedName>
</protein>
<sequence>MRDATRIIRSTLTPVATGEPIHHGPVFAAPFHTPGDPEEGAYTYARDHNPTWTAVESALAGMESGDGYTAKALVYGSGMAAISAVFSAVLEPGDVAVLPSDCYFGARALMQDIFIPLGVEMRLAPTAGDAQAALLEGAKLLWLESPSNPTMDVCDIAALSKVAHEAGALVGVDNTTATPLGQSPLALGADFSVSSDTKMIGGHGDLLAGHVAVREGATDASGMNLYDRLAKVRTRSGAILGPMEAWLLLRSIASLPLRLERSCENALALAEFLGTRGEVSAVMYPGLPSALGHAVARRQMRSFGPVLSFVLKDQAKADDFLSRAQLITDATSFGAIHTTAERRKRWGHDNIPDGLIRLSAGCEAIEDLVDDIAQALA</sequence>
<dbReference type="InterPro" id="IPR015424">
    <property type="entry name" value="PyrdxlP-dep_Trfase"/>
</dbReference>
<dbReference type="RefSeq" id="WP_184214938.1">
    <property type="nucleotide sequence ID" value="NZ_JACHIP010000002.1"/>
</dbReference>
<feature type="modified residue" description="N6-(pyridoxal phosphate)lysine" evidence="3">
    <location>
        <position position="198"/>
    </location>
</feature>
<dbReference type="SUPFAM" id="SSF53383">
    <property type="entry name" value="PLP-dependent transferases"/>
    <property type="match status" value="1"/>
</dbReference>
<evidence type="ECO:0000313" key="5">
    <source>
        <dbReference type="EMBL" id="MBB5056774.1"/>
    </source>
</evidence>
<dbReference type="AlphaFoldDB" id="A0A7W7ZBW4"/>